<protein>
    <submittedName>
        <fullName evidence="1">HAD family hydrolase</fullName>
    </submittedName>
</protein>
<proteinExistence type="predicted"/>
<dbReference type="Pfam" id="PF08282">
    <property type="entry name" value="Hydrolase_3"/>
    <property type="match status" value="1"/>
</dbReference>
<dbReference type="InterPro" id="IPR000150">
    <property type="entry name" value="Cof"/>
</dbReference>
<dbReference type="SFLD" id="SFLDG01140">
    <property type="entry name" value="C2.B:_Phosphomannomutase_and_P"/>
    <property type="match status" value="1"/>
</dbReference>
<dbReference type="PANTHER" id="PTHR10000">
    <property type="entry name" value="PHOSPHOSERINE PHOSPHATASE"/>
    <property type="match status" value="1"/>
</dbReference>
<dbReference type="SUPFAM" id="SSF56784">
    <property type="entry name" value="HAD-like"/>
    <property type="match status" value="1"/>
</dbReference>
<dbReference type="Gene3D" id="3.40.50.1000">
    <property type="entry name" value="HAD superfamily/HAD-like"/>
    <property type="match status" value="1"/>
</dbReference>
<name>A0ABY6ZB35_9BACL</name>
<dbReference type="InterPro" id="IPR023214">
    <property type="entry name" value="HAD_sf"/>
</dbReference>
<dbReference type="EMBL" id="CP104067">
    <property type="protein sequence ID" value="WAH40099.1"/>
    <property type="molecule type" value="Genomic_DNA"/>
</dbReference>
<reference evidence="1" key="1">
    <citation type="submission" date="2022-08" db="EMBL/GenBank/DDBJ databases">
        <title>Alicyclobacillus fastidiosus DSM 17978, complete genome.</title>
        <authorList>
            <person name="Wang Q."/>
            <person name="Cai R."/>
            <person name="Wang Z."/>
        </authorList>
    </citation>
    <scope>NUCLEOTIDE SEQUENCE</scope>
    <source>
        <strain evidence="1">DSM 17978</strain>
    </source>
</reference>
<accession>A0ABY6ZB35</accession>
<organism evidence="1 2">
    <name type="scientific">Alicyclobacillus fastidiosus</name>
    <dbReference type="NCBI Taxonomy" id="392011"/>
    <lineage>
        <taxon>Bacteria</taxon>
        <taxon>Bacillati</taxon>
        <taxon>Bacillota</taxon>
        <taxon>Bacilli</taxon>
        <taxon>Bacillales</taxon>
        <taxon>Alicyclobacillaceae</taxon>
        <taxon>Alicyclobacillus</taxon>
    </lineage>
</organism>
<dbReference type="InterPro" id="IPR036412">
    <property type="entry name" value="HAD-like_sf"/>
</dbReference>
<dbReference type="GO" id="GO:0016787">
    <property type="term" value="F:hydrolase activity"/>
    <property type="evidence" value="ECO:0007669"/>
    <property type="project" value="UniProtKB-KW"/>
</dbReference>
<keyword evidence="1" id="KW-0378">Hydrolase</keyword>
<evidence type="ECO:0000313" key="2">
    <source>
        <dbReference type="Proteomes" id="UP001164761"/>
    </source>
</evidence>
<sequence length="267" mass="29748">MTETNIEMVFLDIDGTLYADGALVRSGIRAVEQLLKRDIPVALCTGRSVLHAQHVQDELGVPYGIYFNGGLVKSRSTVLYKAPFPVEDVLGIMHYADQLGIPTVVHTHEKAVAFQSIPEQYEPVLRSFDFPHIEIVHNDLDLLRTLPVYQINAFMTPERDADFEQRFPGCYIYRWNPTAVDFQRRKSDKSIGAMHLLEHLGISPQKAVHIGDGGNDIGMFRALGHSYAMGNAQEDVKRAAKRVTADALDDGVAKALYELGLIDAVTR</sequence>
<dbReference type="SFLD" id="SFLDS00003">
    <property type="entry name" value="Haloacid_Dehalogenase"/>
    <property type="match status" value="1"/>
</dbReference>
<dbReference type="Gene3D" id="3.30.1240.10">
    <property type="match status" value="1"/>
</dbReference>
<dbReference type="NCBIfam" id="TIGR00099">
    <property type="entry name" value="Cof-subfamily"/>
    <property type="match status" value="1"/>
</dbReference>
<gene>
    <name evidence="1" type="ORF">NZD89_17090</name>
</gene>
<dbReference type="InterPro" id="IPR006379">
    <property type="entry name" value="HAD-SF_hydro_IIB"/>
</dbReference>
<dbReference type="NCBIfam" id="TIGR01484">
    <property type="entry name" value="HAD-SF-IIB"/>
    <property type="match status" value="1"/>
</dbReference>
<keyword evidence="2" id="KW-1185">Reference proteome</keyword>
<dbReference type="PANTHER" id="PTHR10000:SF25">
    <property type="entry name" value="PHOSPHATASE YKRA-RELATED"/>
    <property type="match status" value="1"/>
</dbReference>
<evidence type="ECO:0000313" key="1">
    <source>
        <dbReference type="EMBL" id="WAH40099.1"/>
    </source>
</evidence>
<dbReference type="RefSeq" id="WP_268003997.1">
    <property type="nucleotide sequence ID" value="NZ_CP104067.1"/>
</dbReference>
<dbReference type="Proteomes" id="UP001164761">
    <property type="component" value="Chromosome"/>
</dbReference>